<protein>
    <submittedName>
        <fullName evidence="1">Uncharacterized protein</fullName>
    </submittedName>
</protein>
<name>A0A9P6NIM6_9BASI</name>
<evidence type="ECO:0000313" key="1">
    <source>
        <dbReference type="EMBL" id="KAG0147660.1"/>
    </source>
</evidence>
<dbReference type="AlphaFoldDB" id="A0A9P6NIM6"/>
<comment type="caution">
    <text evidence="1">The sequence shown here is derived from an EMBL/GenBank/DDBJ whole genome shotgun (WGS) entry which is preliminary data.</text>
</comment>
<dbReference type="EMBL" id="MU167245">
    <property type="protein sequence ID" value="KAG0147660.1"/>
    <property type="molecule type" value="Genomic_DNA"/>
</dbReference>
<dbReference type="OrthoDB" id="2506303at2759"/>
<keyword evidence="2" id="KW-1185">Reference proteome</keyword>
<dbReference type="Proteomes" id="UP000886653">
    <property type="component" value="Unassembled WGS sequence"/>
</dbReference>
<reference evidence="1" key="1">
    <citation type="submission" date="2013-11" db="EMBL/GenBank/DDBJ databases">
        <title>Genome sequence of the fusiform rust pathogen reveals effectors for host alternation and coevolution with pine.</title>
        <authorList>
            <consortium name="DOE Joint Genome Institute"/>
            <person name="Smith K."/>
            <person name="Pendleton A."/>
            <person name="Kubisiak T."/>
            <person name="Anderson C."/>
            <person name="Salamov A."/>
            <person name="Aerts A."/>
            <person name="Riley R."/>
            <person name="Clum A."/>
            <person name="Lindquist E."/>
            <person name="Ence D."/>
            <person name="Campbell M."/>
            <person name="Kronenberg Z."/>
            <person name="Feau N."/>
            <person name="Dhillon B."/>
            <person name="Hamelin R."/>
            <person name="Burleigh J."/>
            <person name="Smith J."/>
            <person name="Yandell M."/>
            <person name="Nelson C."/>
            <person name="Grigoriev I."/>
            <person name="Davis J."/>
        </authorList>
    </citation>
    <scope>NUCLEOTIDE SEQUENCE</scope>
    <source>
        <strain evidence="1">G11</strain>
    </source>
</reference>
<sequence length="203" mass="22756">MKLLLVHLNRFQNFSFQLSHRFISTSSKKPINPIHHQKSKLTTSTPPNNLRSIIELYHSAQHFAPVNDHDRLIEFIDDSLLFKKSPAPYPPPSSPSILPATIRALPLNQPILRPGETEFDLNPLIVPHRVRAGQRRWEMLKDALCGTAGSPSASDISHQIGILGSGFGTSVNLDHNHSESSAKAGLEIVQENWKQIKEIERQT</sequence>
<evidence type="ECO:0000313" key="2">
    <source>
        <dbReference type="Proteomes" id="UP000886653"/>
    </source>
</evidence>
<organism evidence="1 2">
    <name type="scientific">Cronartium quercuum f. sp. fusiforme G11</name>
    <dbReference type="NCBI Taxonomy" id="708437"/>
    <lineage>
        <taxon>Eukaryota</taxon>
        <taxon>Fungi</taxon>
        <taxon>Dikarya</taxon>
        <taxon>Basidiomycota</taxon>
        <taxon>Pucciniomycotina</taxon>
        <taxon>Pucciniomycetes</taxon>
        <taxon>Pucciniales</taxon>
        <taxon>Coleosporiaceae</taxon>
        <taxon>Cronartium</taxon>
    </lineage>
</organism>
<accession>A0A9P6NIM6</accession>
<gene>
    <name evidence="1" type="ORF">CROQUDRAFT_91178</name>
</gene>
<proteinExistence type="predicted"/>